<evidence type="ECO:0000313" key="3">
    <source>
        <dbReference type="EMBL" id="ROR96748.1"/>
    </source>
</evidence>
<proteinExistence type="predicted"/>
<accession>A0A3N2DAS2</accession>
<name>A0A3N2DAS2_9MICO</name>
<dbReference type="Proteomes" id="UP000275356">
    <property type="component" value="Unassembled WGS sequence"/>
</dbReference>
<protein>
    <submittedName>
        <fullName evidence="3">Alkanesulfonate monooxygenase SsuD/methylene tetrahydromethanopterin reductase-like flavin-dependent oxidoreductase (Luciferase family)</fullName>
    </submittedName>
</protein>
<keyword evidence="3" id="KW-0503">Monooxygenase</keyword>
<evidence type="ECO:0000313" key="4">
    <source>
        <dbReference type="Proteomes" id="UP000275356"/>
    </source>
</evidence>
<dbReference type="PANTHER" id="PTHR43244:SF1">
    <property type="entry name" value="5,10-METHYLENETETRAHYDROMETHANOPTERIN REDUCTASE"/>
    <property type="match status" value="1"/>
</dbReference>
<dbReference type="EMBL" id="RKHQ01000001">
    <property type="protein sequence ID" value="ROR96748.1"/>
    <property type="molecule type" value="Genomic_DNA"/>
</dbReference>
<dbReference type="AlphaFoldDB" id="A0A3N2DAS2"/>
<gene>
    <name evidence="3" type="ORF">EDD28_1339</name>
</gene>
<dbReference type="Pfam" id="PF00296">
    <property type="entry name" value="Bac_luciferase"/>
    <property type="match status" value="1"/>
</dbReference>
<dbReference type="InterPro" id="IPR011251">
    <property type="entry name" value="Luciferase-like_dom"/>
</dbReference>
<dbReference type="OrthoDB" id="675245at2"/>
<keyword evidence="1" id="KW-0560">Oxidoreductase</keyword>
<sequence length="345" mass="35753">MTATPPALPTLGVLLPRDLPTDLVLPYARRAEEVGLAEIWVVEDLGFRGGIAQAAAVLGATERIVVGIGILPAAARNEVFGAMELATLAQLHPGRLVVGLGHGMPDWLRRVGAWPARPLHRLATTTTTTRDLLRGLPVVNVGRDGEHREWRLEPSALPDVVPPVVLGVRGPRSIALAGSIADGLVLAEPVTPEYVRAAREQAGRPAGDDWIVAGYLPAAIVPAGPDGPDGPDGLDGGAAAEAAAVAAVRPGLAWVGEPDWAPHLAPLPFADRIAELRAEVGQEGFAAALPAEWVRQLALAGSPEAVRARLAELAAAGLTTAVLMPTGPDPMAALDAFALLLDQES</sequence>
<dbReference type="Gene3D" id="3.20.20.30">
    <property type="entry name" value="Luciferase-like domain"/>
    <property type="match status" value="1"/>
</dbReference>
<evidence type="ECO:0000259" key="2">
    <source>
        <dbReference type="Pfam" id="PF00296"/>
    </source>
</evidence>
<dbReference type="InterPro" id="IPR036661">
    <property type="entry name" value="Luciferase-like_sf"/>
</dbReference>
<evidence type="ECO:0000256" key="1">
    <source>
        <dbReference type="ARBA" id="ARBA00023002"/>
    </source>
</evidence>
<organism evidence="3 4">
    <name type="scientific">Salana multivorans</name>
    <dbReference type="NCBI Taxonomy" id="120377"/>
    <lineage>
        <taxon>Bacteria</taxon>
        <taxon>Bacillati</taxon>
        <taxon>Actinomycetota</taxon>
        <taxon>Actinomycetes</taxon>
        <taxon>Micrococcales</taxon>
        <taxon>Beutenbergiaceae</taxon>
        <taxon>Salana</taxon>
    </lineage>
</organism>
<dbReference type="GO" id="GO:0016705">
    <property type="term" value="F:oxidoreductase activity, acting on paired donors, with incorporation or reduction of molecular oxygen"/>
    <property type="evidence" value="ECO:0007669"/>
    <property type="project" value="InterPro"/>
</dbReference>
<dbReference type="PANTHER" id="PTHR43244">
    <property type="match status" value="1"/>
</dbReference>
<feature type="domain" description="Luciferase-like" evidence="2">
    <location>
        <begin position="25"/>
        <end position="319"/>
    </location>
</feature>
<dbReference type="SUPFAM" id="SSF51679">
    <property type="entry name" value="Bacterial luciferase-like"/>
    <property type="match status" value="1"/>
</dbReference>
<comment type="caution">
    <text evidence="3">The sequence shown here is derived from an EMBL/GenBank/DDBJ whole genome shotgun (WGS) entry which is preliminary data.</text>
</comment>
<dbReference type="RefSeq" id="WP_123738886.1">
    <property type="nucleotide sequence ID" value="NZ_RKHQ01000001.1"/>
</dbReference>
<dbReference type="InterPro" id="IPR050564">
    <property type="entry name" value="F420-G6PD/mer"/>
</dbReference>
<keyword evidence="4" id="KW-1185">Reference proteome</keyword>
<reference evidence="3 4" key="1">
    <citation type="submission" date="2018-11" db="EMBL/GenBank/DDBJ databases">
        <title>Sequencing the genomes of 1000 actinobacteria strains.</title>
        <authorList>
            <person name="Klenk H.-P."/>
        </authorList>
    </citation>
    <scope>NUCLEOTIDE SEQUENCE [LARGE SCALE GENOMIC DNA]</scope>
    <source>
        <strain evidence="3 4">DSM 13521</strain>
    </source>
</reference>
<dbReference type="GO" id="GO:0004497">
    <property type="term" value="F:monooxygenase activity"/>
    <property type="evidence" value="ECO:0007669"/>
    <property type="project" value="UniProtKB-KW"/>
</dbReference>